<dbReference type="Gene3D" id="1.20.1280.50">
    <property type="match status" value="1"/>
</dbReference>
<dbReference type="EMBL" id="NKQK01000003">
    <property type="protein sequence ID" value="PSS33015.1"/>
    <property type="molecule type" value="Genomic_DNA"/>
</dbReference>
<proteinExistence type="predicted"/>
<dbReference type="Pfam" id="PF12937">
    <property type="entry name" value="F-box-like"/>
    <property type="match status" value="1"/>
</dbReference>
<dbReference type="STRING" id="1590841.A0A2R6RSM4"/>
<evidence type="ECO:0000313" key="2">
    <source>
        <dbReference type="EMBL" id="PSS33015.1"/>
    </source>
</evidence>
<dbReference type="SMART" id="SM00256">
    <property type="entry name" value="FBOX"/>
    <property type="match status" value="1"/>
</dbReference>
<protein>
    <submittedName>
        <fullName evidence="2">F-box protein</fullName>
    </submittedName>
</protein>
<dbReference type="Proteomes" id="UP000241394">
    <property type="component" value="Chromosome LG3"/>
</dbReference>
<organism evidence="2 3">
    <name type="scientific">Actinidia chinensis var. chinensis</name>
    <name type="common">Chinese soft-hair kiwi</name>
    <dbReference type="NCBI Taxonomy" id="1590841"/>
    <lineage>
        <taxon>Eukaryota</taxon>
        <taxon>Viridiplantae</taxon>
        <taxon>Streptophyta</taxon>
        <taxon>Embryophyta</taxon>
        <taxon>Tracheophyta</taxon>
        <taxon>Spermatophyta</taxon>
        <taxon>Magnoliopsida</taxon>
        <taxon>eudicotyledons</taxon>
        <taxon>Gunneridae</taxon>
        <taxon>Pentapetalae</taxon>
        <taxon>asterids</taxon>
        <taxon>Ericales</taxon>
        <taxon>Actinidiaceae</taxon>
        <taxon>Actinidia</taxon>
    </lineage>
</organism>
<dbReference type="InterPro" id="IPR057039">
    <property type="entry name" value="At5g52880_ARM"/>
</dbReference>
<reference evidence="3" key="2">
    <citation type="journal article" date="2018" name="BMC Genomics">
        <title>A manually annotated Actinidia chinensis var. chinensis (kiwifruit) genome highlights the challenges associated with draft genomes and gene prediction in plants.</title>
        <authorList>
            <person name="Pilkington S.M."/>
            <person name="Crowhurst R."/>
            <person name="Hilario E."/>
            <person name="Nardozza S."/>
            <person name="Fraser L."/>
            <person name="Peng Y."/>
            <person name="Gunaseelan K."/>
            <person name="Simpson R."/>
            <person name="Tahir J."/>
            <person name="Deroles S.C."/>
            <person name="Templeton K."/>
            <person name="Luo Z."/>
            <person name="Davy M."/>
            <person name="Cheng C."/>
            <person name="McNeilage M."/>
            <person name="Scaglione D."/>
            <person name="Liu Y."/>
            <person name="Zhang Q."/>
            <person name="Datson P."/>
            <person name="De Silva N."/>
            <person name="Gardiner S.E."/>
            <person name="Bassett H."/>
            <person name="Chagne D."/>
            <person name="McCallum J."/>
            <person name="Dzierzon H."/>
            <person name="Deng C."/>
            <person name="Wang Y.Y."/>
            <person name="Barron L."/>
            <person name="Manako K."/>
            <person name="Bowen J."/>
            <person name="Foster T.M."/>
            <person name="Erridge Z.A."/>
            <person name="Tiffin H."/>
            <person name="Waite C.N."/>
            <person name="Davies K.M."/>
            <person name="Grierson E.P."/>
            <person name="Laing W.A."/>
            <person name="Kirk R."/>
            <person name="Chen X."/>
            <person name="Wood M."/>
            <person name="Montefiori M."/>
            <person name="Brummell D.A."/>
            <person name="Schwinn K.E."/>
            <person name="Catanach A."/>
            <person name="Fullerton C."/>
            <person name="Li D."/>
            <person name="Meiyalaghan S."/>
            <person name="Nieuwenhuizen N."/>
            <person name="Read N."/>
            <person name="Prakash R."/>
            <person name="Hunter D."/>
            <person name="Zhang H."/>
            <person name="McKenzie M."/>
            <person name="Knabel M."/>
            <person name="Harris A."/>
            <person name="Allan A.C."/>
            <person name="Gleave A."/>
            <person name="Chen A."/>
            <person name="Janssen B.J."/>
            <person name="Plunkett B."/>
            <person name="Ampomah-Dwamena C."/>
            <person name="Voogd C."/>
            <person name="Leif D."/>
            <person name="Lafferty D."/>
            <person name="Souleyre E.J.F."/>
            <person name="Varkonyi-Gasic E."/>
            <person name="Gambi F."/>
            <person name="Hanley J."/>
            <person name="Yao J.L."/>
            <person name="Cheung J."/>
            <person name="David K.M."/>
            <person name="Warren B."/>
            <person name="Marsh K."/>
            <person name="Snowden K.C."/>
            <person name="Lin-Wang K."/>
            <person name="Brian L."/>
            <person name="Martinez-Sanchez M."/>
            <person name="Wang M."/>
            <person name="Ileperuma N."/>
            <person name="Macnee N."/>
            <person name="Campin R."/>
            <person name="McAtee P."/>
            <person name="Drummond R.S.M."/>
            <person name="Espley R.V."/>
            <person name="Ireland H.S."/>
            <person name="Wu R."/>
            <person name="Atkinson R.G."/>
            <person name="Karunairetnam S."/>
            <person name="Bulley S."/>
            <person name="Chunkath S."/>
            <person name="Hanley Z."/>
            <person name="Storey R."/>
            <person name="Thrimawithana A.H."/>
            <person name="Thomson S."/>
            <person name="David C."/>
            <person name="Testolin R."/>
            <person name="Huang H."/>
            <person name="Hellens R.P."/>
            <person name="Schaffer R.J."/>
        </authorList>
    </citation>
    <scope>NUCLEOTIDE SEQUENCE [LARGE SCALE GENOMIC DNA]</scope>
    <source>
        <strain evidence="3">cv. Red5</strain>
    </source>
</reference>
<dbReference type="InParanoid" id="A0A2R6RSM4"/>
<dbReference type="PANTHER" id="PTHR47744">
    <property type="entry name" value="OS05G0526300 PROTEIN"/>
    <property type="match status" value="1"/>
</dbReference>
<gene>
    <name evidence="2" type="ORF">CEY00_Acc03399</name>
</gene>
<sequence>MAGGALERYEELGFDESLQRIYQYPIACRELSSILRGAYYKLPKNLQSLVFNHTLTAFRRLPQMQTQTAVSAANLLIQSAEAVLPKQKRVLAVTEFRHAKIAHKRRCKDGQEEGATQFPQDVLVHIFSSLDLRSLLSAASVCWLWNLAASDNYLWNLQYVIHFGDVNNCLQRKGVQRCEMLENDKSTKLQDEVNTGTKIYWRDTFIKAYEGESLKKLTCYRGYCEHCNAVVWLSKMKCSNQHVRLNSKNQQIKPISTDQIVGYILDGTSAVMSSSDSDSDSDEGGSISKLWAVPRPLRGCQ</sequence>
<accession>A0A2R6RSM4</accession>
<evidence type="ECO:0000313" key="3">
    <source>
        <dbReference type="Proteomes" id="UP000241394"/>
    </source>
</evidence>
<dbReference type="PROSITE" id="PS50181">
    <property type="entry name" value="FBOX"/>
    <property type="match status" value="1"/>
</dbReference>
<dbReference type="OrthoDB" id="10257471at2759"/>
<dbReference type="PANTHER" id="PTHR47744:SF1">
    <property type="entry name" value="OS05G0526300 PROTEIN"/>
    <property type="match status" value="1"/>
</dbReference>
<reference evidence="2 3" key="1">
    <citation type="submission" date="2017-07" db="EMBL/GenBank/DDBJ databases">
        <title>An improved, manually edited Actinidia chinensis var. chinensis (kiwifruit) genome highlights the challenges associated with draft genomes and gene prediction in plants.</title>
        <authorList>
            <person name="Pilkington S."/>
            <person name="Crowhurst R."/>
            <person name="Hilario E."/>
            <person name="Nardozza S."/>
            <person name="Fraser L."/>
            <person name="Peng Y."/>
            <person name="Gunaseelan K."/>
            <person name="Simpson R."/>
            <person name="Tahir J."/>
            <person name="Deroles S."/>
            <person name="Templeton K."/>
            <person name="Luo Z."/>
            <person name="Davy M."/>
            <person name="Cheng C."/>
            <person name="Mcneilage M."/>
            <person name="Scaglione D."/>
            <person name="Liu Y."/>
            <person name="Zhang Q."/>
            <person name="Datson P."/>
            <person name="De Silva N."/>
            <person name="Gardiner S."/>
            <person name="Bassett H."/>
            <person name="Chagne D."/>
            <person name="Mccallum J."/>
            <person name="Dzierzon H."/>
            <person name="Deng C."/>
            <person name="Wang Y.-Y."/>
            <person name="Barron N."/>
            <person name="Manako K."/>
            <person name="Bowen J."/>
            <person name="Foster T."/>
            <person name="Erridge Z."/>
            <person name="Tiffin H."/>
            <person name="Waite C."/>
            <person name="Davies K."/>
            <person name="Grierson E."/>
            <person name="Laing W."/>
            <person name="Kirk R."/>
            <person name="Chen X."/>
            <person name="Wood M."/>
            <person name="Montefiori M."/>
            <person name="Brummell D."/>
            <person name="Schwinn K."/>
            <person name="Catanach A."/>
            <person name="Fullerton C."/>
            <person name="Li D."/>
            <person name="Meiyalaghan S."/>
            <person name="Nieuwenhuizen N."/>
            <person name="Read N."/>
            <person name="Prakash R."/>
            <person name="Hunter D."/>
            <person name="Zhang H."/>
            <person name="Mckenzie M."/>
            <person name="Knabel M."/>
            <person name="Harris A."/>
            <person name="Allan A."/>
            <person name="Chen A."/>
            <person name="Janssen B."/>
            <person name="Plunkett B."/>
            <person name="Dwamena C."/>
            <person name="Voogd C."/>
            <person name="Leif D."/>
            <person name="Lafferty D."/>
            <person name="Souleyre E."/>
            <person name="Varkonyi-Gasic E."/>
            <person name="Gambi F."/>
            <person name="Hanley J."/>
            <person name="Yao J.-L."/>
            <person name="Cheung J."/>
            <person name="David K."/>
            <person name="Warren B."/>
            <person name="Marsh K."/>
            <person name="Snowden K."/>
            <person name="Lin-Wang K."/>
            <person name="Brian L."/>
            <person name="Martinez-Sanchez M."/>
            <person name="Wang M."/>
            <person name="Ileperuma N."/>
            <person name="Macnee N."/>
            <person name="Campin R."/>
            <person name="Mcatee P."/>
            <person name="Drummond R."/>
            <person name="Espley R."/>
            <person name="Ireland H."/>
            <person name="Wu R."/>
            <person name="Atkinson R."/>
            <person name="Karunairetnam S."/>
            <person name="Bulley S."/>
            <person name="Chunkath S."/>
            <person name="Hanley Z."/>
            <person name="Storey R."/>
            <person name="Thrimawithana A."/>
            <person name="Thomson S."/>
            <person name="David C."/>
            <person name="Testolin R."/>
        </authorList>
    </citation>
    <scope>NUCLEOTIDE SEQUENCE [LARGE SCALE GENOMIC DNA]</scope>
    <source>
        <strain evidence="3">cv. Red5</strain>
        <tissue evidence="2">Young leaf</tissue>
    </source>
</reference>
<dbReference type="Gramene" id="PSS33015">
    <property type="protein sequence ID" value="PSS33015"/>
    <property type="gene ID" value="CEY00_Acc03399"/>
</dbReference>
<dbReference type="AlphaFoldDB" id="A0A2R6RSM4"/>
<dbReference type="Pfam" id="PF24104">
    <property type="entry name" value="At5g52880_ARM"/>
    <property type="match status" value="1"/>
</dbReference>
<evidence type="ECO:0000259" key="1">
    <source>
        <dbReference type="PROSITE" id="PS50181"/>
    </source>
</evidence>
<comment type="caution">
    <text evidence="2">The sequence shown here is derived from an EMBL/GenBank/DDBJ whole genome shotgun (WGS) entry which is preliminary data.</text>
</comment>
<keyword evidence="3" id="KW-1185">Reference proteome</keyword>
<feature type="domain" description="F-box" evidence="1">
    <location>
        <begin position="112"/>
        <end position="158"/>
    </location>
</feature>
<dbReference type="OMA" id="LWAYPRR"/>
<dbReference type="InterPro" id="IPR036047">
    <property type="entry name" value="F-box-like_dom_sf"/>
</dbReference>
<dbReference type="FunCoup" id="A0A2R6RSM4">
    <property type="interactions" value="2041"/>
</dbReference>
<dbReference type="SUPFAM" id="SSF81383">
    <property type="entry name" value="F-box domain"/>
    <property type="match status" value="1"/>
</dbReference>
<dbReference type="InterPro" id="IPR001810">
    <property type="entry name" value="F-box_dom"/>
</dbReference>
<dbReference type="GO" id="GO:0005737">
    <property type="term" value="C:cytoplasm"/>
    <property type="evidence" value="ECO:0007669"/>
    <property type="project" value="EnsemblPlants"/>
</dbReference>
<name>A0A2R6RSM4_ACTCC</name>